<evidence type="ECO:0000256" key="6">
    <source>
        <dbReference type="ARBA" id="ARBA00022737"/>
    </source>
</evidence>
<keyword evidence="14" id="KW-1185">Reference proteome</keyword>
<evidence type="ECO:0000256" key="8">
    <source>
        <dbReference type="ARBA" id="ARBA00023136"/>
    </source>
</evidence>
<dbReference type="PROSITE" id="PS51450">
    <property type="entry name" value="LRR"/>
    <property type="match status" value="1"/>
</dbReference>
<dbReference type="InterPro" id="IPR032675">
    <property type="entry name" value="LRR_dom_sf"/>
</dbReference>
<feature type="transmembrane region" description="Helical" evidence="11">
    <location>
        <begin position="6"/>
        <end position="28"/>
    </location>
</feature>
<proteinExistence type="inferred from homology"/>
<evidence type="ECO:0000256" key="7">
    <source>
        <dbReference type="ARBA" id="ARBA00022989"/>
    </source>
</evidence>
<evidence type="ECO:0000256" key="2">
    <source>
        <dbReference type="ARBA" id="ARBA00009634"/>
    </source>
</evidence>
<dbReference type="PANTHER" id="PTHR24365:SF541">
    <property type="entry name" value="PROTEIN TOLL-RELATED"/>
    <property type="match status" value="1"/>
</dbReference>
<dbReference type="AlphaFoldDB" id="A0ABD3W132"/>
<feature type="transmembrane region" description="Helical" evidence="11">
    <location>
        <begin position="422"/>
        <end position="444"/>
    </location>
</feature>
<dbReference type="Gene3D" id="3.80.10.10">
    <property type="entry name" value="Ribonuclease Inhibitor"/>
    <property type="match status" value="3"/>
</dbReference>
<dbReference type="EMBL" id="JBJQND010000009">
    <property type="protein sequence ID" value="KAL3866467.1"/>
    <property type="molecule type" value="Genomic_DNA"/>
</dbReference>
<dbReference type="SUPFAM" id="SSF52200">
    <property type="entry name" value="Toll/Interleukin receptor TIR domain"/>
    <property type="match status" value="1"/>
</dbReference>
<dbReference type="InterPro" id="IPR035897">
    <property type="entry name" value="Toll_tir_struct_dom_sf"/>
</dbReference>
<organism evidence="13 14">
    <name type="scientific">Sinanodonta woodiana</name>
    <name type="common">Chinese pond mussel</name>
    <name type="synonym">Anodonta woodiana</name>
    <dbReference type="NCBI Taxonomy" id="1069815"/>
    <lineage>
        <taxon>Eukaryota</taxon>
        <taxon>Metazoa</taxon>
        <taxon>Spiralia</taxon>
        <taxon>Lophotrochozoa</taxon>
        <taxon>Mollusca</taxon>
        <taxon>Bivalvia</taxon>
        <taxon>Autobranchia</taxon>
        <taxon>Heteroconchia</taxon>
        <taxon>Palaeoheterodonta</taxon>
        <taxon>Unionida</taxon>
        <taxon>Unionoidea</taxon>
        <taxon>Unionidae</taxon>
        <taxon>Unioninae</taxon>
        <taxon>Sinanodonta</taxon>
    </lineage>
</organism>
<evidence type="ECO:0000256" key="5">
    <source>
        <dbReference type="ARBA" id="ARBA00022729"/>
    </source>
</evidence>
<reference evidence="13 14" key="1">
    <citation type="submission" date="2024-11" db="EMBL/GenBank/DDBJ databases">
        <title>Chromosome-level genome assembly of the freshwater bivalve Anodonta woodiana.</title>
        <authorList>
            <person name="Chen X."/>
        </authorList>
    </citation>
    <scope>NUCLEOTIDE SEQUENCE [LARGE SCALE GENOMIC DNA]</scope>
    <source>
        <strain evidence="13">MN2024</strain>
        <tissue evidence="13">Gills</tissue>
    </source>
</reference>
<dbReference type="SMART" id="SM00369">
    <property type="entry name" value="LRR_TYP"/>
    <property type="match status" value="6"/>
</dbReference>
<dbReference type="Proteomes" id="UP001634394">
    <property type="component" value="Unassembled WGS sequence"/>
</dbReference>
<dbReference type="InterPro" id="IPR000157">
    <property type="entry name" value="TIR_dom"/>
</dbReference>
<evidence type="ECO:0000256" key="9">
    <source>
        <dbReference type="ARBA" id="ARBA00023170"/>
    </source>
</evidence>
<evidence type="ECO:0000313" key="13">
    <source>
        <dbReference type="EMBL" id="KAL3866467.1"/>
    </source>
</evidence>
<sequence length="618" mass="71456">MTNPLPFLAVLFVKLSILQIVSLCTTYLPQFDLSIQNRTSINKFDFPDANVLTVNLSHNQISNLSSDTFSSVTFVQSLDLSHNWITELSRDLLTFSHLVCLKISNNKLEQLPESFLQNQVFLEQLDLLHNNLESIPDKFFNGSLFELRVVNLSWNKLVIYQPWPLLLWKSVDFDLSYNKISTTANNLGKTKFTNSYASDITVNLQFNNFYQWNDSFYEDLFGEDKIVAEKIIFLMPDLRNNNWACDCNFFNIASVLHKSFYLYAKTDNLQFKCYNQSHLRDKSRGLTTMPRSLPIPDGRKLSLNFYGNSIRSLDNVEYADKIDSLNLSNNALQFIDGNALRRMNNVIKELDLGQNSLKYLPKEINVLPFETTHAEDNPLSCDCNMTWMADWVNLAPGYRDKSVQCTEVNGDRHLIKELTERLLNSVSVSLGVLLVIIIIVVITAKRCPYETKVILFKIFRIHPRDKYVVDSNDHDMNNDAYISYDASDIHVQQWTREVLVKKLEGNKPSFKLFVPERNLGSGSEAELRAEAMEKSKRIIILLSAHYSNTQWCQFECNAAESMSENQGRVLYILYDNMAVKLSKKEPWQSRMNERRALSPDDKLFWSKLRYELPLKCKA</sequence>
<protein>
    <recommendedName>
        <fullName evidence="12">TIR domain-containing protein</fullName>
    </recommendedName>
</protein>
<keyword evidence="4 11" id="KW-0812">Transmembrane</keyword>
<evidence type="ECO:0000256" key="10">
    <source>
        <dbReference type="ARBA" id="ARBA00023180"/>
    </source>
</evidence>
<dbReference type="SUPFAM" id="SSF52058">
    <property type="entry name" value="L domain-like"/>
    <property type="match status" value="1"/>
</dbReference>
<keyword evidence="3" id="KW-0433">Leucine-rich repeat</keyword>
<name>A0ABD3W132_SINWO</name>
<keyword evidence="10" id="KW-0325">Glycoprotein</keyword>
<comment type="subcellular location">
    <subcellularLocation>
        <location evidence="1">Membrane</location>
        <topology evidence="1">Single-pass membrane protein</topology>
    </subcellularLocation>
</comment>
<dbReference type="InterPro" id="IPR003591">
    <property type="entry name" value="Leu-rich_rpt_typical-subtyp"/>
</dbReference>
<feature type="domain" description="TIR" evidence="12">
    <location>
        <begin position="476"/>
        <end position="612"/>
    </location>
</feature>
<keyword evidence="7 11" id="KW-1133">Transmembrane helix</keyword>
<keyword evidence="6" id="KW-0677">Repeat</keyword>
<evidence type="ECO:0000259" key="12">
    <source>
        <dbReference type="PROSITE" id="PS50104"/>
    </source>
</evidence>
<comment type="similarity">
    <text evidence="2">Belongs to the Toll-like receptor family.</text>
</comment>
<evidence type="ECO:0000256" key="11">
    <source>
        <dbReference type="SAM" id="Phobius"/>
    </source>
</evidence>
<dbReference type="Pfam" id="PF01582">
    <property type="entry name" value="TIR"/>
    <property type="match status" value="1"/>
</dbReference>
<keyword evidence="5" id="KW-0732">Signal</keyword>
<dbReference type="SMART" id="SM00255">
    <property type="entry name" value="TIR"/>
    <property type="match status" value="1"/>
</dbReference>
<keyword evidence="9" id="KW-0675">Receptor</keyword>
<dbReference type="Gene3D" id="3.40.50.10140">
    <property type="entry name" value="Toll/interleukin-1 receptor homology (TIR) domain"/>
    <property type="match status" value="1"/>
</dbReference>
<dbReference type="PROSITE" id="PS50104">
    <property type="entry name" value="TIR"/>
    <property type="match status" value="1"/>
</dbReference>
<evidence type="ECO:0000256" key="1">
    <source>
        <dbReference type="ARBA" id="ARBA00004167"/>
    </source>
</evidence>
<evidence type="ECO:0000313" key="14">
    <source>
        <dbReference type="Proteomes" id="UP001634394"/>
    </source>
</evidence>
<dbReference type="PANTHER" id="PTHR24365">
    <property type="entry name" value="TOLL-LIKE RECEPTOR"/>
    <property type="match status" value="1"/>
</dbReference>
<comment type="caution">
    <text evidence="13">The sequence shown here is derived from an EMBL/GenBank/DDBJ whole genome shotgun (WGS) entry which is preliminary data.</text>
</comment>
<accession>A0ABD3W132</accession>
<dbReference type="GO" id="GO:0016020">
    <property type="term" value="C:membrane"/>
    <property type="evidence" value="ECO:0007669"/>
    <property type="project" value="UniProtKB-SubCell"/>
</dbReference>
<gene>
    <name evidence="13" type="ORF">ACJMK2_043762</name>
</gene>
<evidence type="ECO:0000256" key="4">
    <source>
        <dbReference type="ARBA" id="ARBA00022692"/>
    </source>
</evidence>
<keyword evidence="8 11" id="KW-0472">Membrane</keyword>
<evidence type="ECO:0000256" key="3">
    <source>
        <dbReference type="ARBA" id="ARBA00022614"/>
    </source>
</evidence>
<dbReference type="InterPro" id="IPR001611">
    <property type="entry name" value="Leu-rich_rpt"/>
</dbReference>